<keyword evidence="1" id="KW-0812">Transmembrane</keyword>
<evidence type="ECO:0000256" key="1">
    <source>
        <dbReference type="SAM" id="Phobius"/>
    </source>
</evidence>
<proteinExistence type="predicted"/>
<feature type="transmembrane region" description="Helical" evidence="1">
    <location>
        <begin position="72"/>
        <end position="90"/>
    </location>
</feature>
<feature type="transmembrane region" description="Helical" evidence="1">
    <location>
        <begin position="169"/>
        <end position="192"/>
    </location>
</feature>
<keyword evidence="1" id="KW-1133">Transmembrane helix</keyword>
<dbReference type="Proteomes" id="UP000822688">
    <property type="component" value="Chromosome 2"/>
</dbReference>
<sequence length="324" mass="36498">MERHCCGTTGENLMRDCMKLREIVIESGRFFKKHWRCLTFFLLAFYLPFATFTCISLRLFNVPRLFNLHHPLFLITVTLILVLYVALYYLQLAATILVWGAPFHSPLEDSDRTPESNQQLLTASLHSARRMLLTDMLTLAIFSLASFLFTIILTITFIIWINLVMSNSITIWIPVLSYTMEFETIAFMIWVIHFTLEVSLTRPVATMEHLWGMAAIRRSGALVRGRKMTAITALISVSVYVYASTDERFEAFCRAFLHDGPTTLAVPLGFVLSYLGSVIFVSLLATGVGTLVYFCCCSGNDRVGLDLELAAYKPVPASGASVEI</sequence>
<dbReference type="PANTHER" id="PTHR33133">
    <property type="entry name" value="OS08G0107100 PROTEIN-RELATED"/>
    <property type="match status" value="1"/>
</dbReference>
<gene>
    <name evidence="2" type="ORF">KC19_2G199300</name>
</gene>
<feature type="transmembrane region" description="Helical" evidence="1">
    <location>
        <begin position="37"/>
        <end position="60"/>
    </location>
</feature>
<accession>A0A8T0IYD0</accession>
<comment type="caution">
    <text evidence="2">The sequence shown here is derived from an EMBL/GenBank/DDBJ whole genome shotgun (WGS) entry which is preliminary data.</text>
</comment>
<feature type="transmembrane region" description="Helical" evidence="1">
    <location>
        <begin position="139"/>
        <end position="163"/>
    </location>
</feature>
<evidence type="ECO:0000313" key="3">
    <source>
        <dbReference type="Proteomes" id="UP000822688"/>
    </source>
</evidence>
<feature type="transmembrane region" description="Helical" evidence="1">
    <location>
        <begin position="228"/>
        <end position="245"/>
    </location>
</feature>
<dbReference type="AlphaFoldDB" id="A0A8T0IYD0"/>
<reference evidence="2" key="1">
    <citation type="submission" date="2020-06" db="EMBL/GenBank/DDBJ databases">
        <title>WGS assembly of Ceratodon purpureus strain R40.</title>
        <authorList>
            <person name="Carey S.B."/>
            <person name="Jenkins J."/>
            <person name="Shu S."/>
            <person name="Lovell J.T."/>
            <person name="Sreedasyam A."/>
            <person name="Maumus F."/>
            <person name="Tiley G.P."/>
            <person name="Fernandez-Pozo N."/>
            <person name="Barry K."/>
            <person name="Chen C."/>
            <person name="Wang M."/>
            <person name="Lipzen A."/>
            <person name="Daum C."/>
            <person name="Saski C.A."/>
            <person name="Payton A.C."/>
            <person name="Mcbreen J.C."/>
            <person name="Conrad R.E."/>
            <person name="Kollar L.M."/>
            <person name="Olsson S."/>
            <person name="Huttunen S."/>
            <person name="Landis J.B."/>
            <person name="Wickett N.J."/>
            <person name="Johnson M.G."/>
            <person name="Rensing S.A."/>
            <person name="Grimwood J."/>
            <person name="Schmutz J."/>
            <person name="Mcdaniel S.F."/>
        </authorList>
    </citation>
    <scope>NUCLEOTIDE SEQUENCE</scope>
    <source>
        <strain evidence="2">R40</strain>
    </source>
</reference>
<feature type="transmembrane region" description="Helical" evidence="1">
    <location>
        <begin position="265"/>
        <end position="294"/>
    </location>
</feature>
<protein>
    <submittedName>
        <fullName evidence="2">Uncharacterized protein</fullName>
    </submittedName>
</protein>
<keyword evidence="1" id="KW-0472">Membrane</keyword>
<name>A0A8T0IYD0_CERPU</name>
<dbReference type="PANTHER" id="PTHR33133:SF1">
    <property type="entry name" value="EXPRESSED PROTEIN-RELATED"/>
    <property type="match status" value="1"/>
</dbReference>
<organism evidence="2 3">
    <name type="scientific">Ceratodon purpureus</name>
    <name type="common">Fire moss</name>
    <name type="synonym">Dicranum purpureum</name>
    <dbReference type="NCBI Taxonomy" id="3225"/>
    <lineage>
        <taxon>Eukaryota</taxon>
        <taxon>Viridiplantae</taxon>
        <taxon>Streptophyta</taxon>
        <taxon>Embryophyta</taxon>
        <taxon>Bryophyta</taxon>
        <taxon>Bryophytina</taxon>
        <taxon>Bryopsida</taxon>
        <taxon>Dicranidae</taxon>
        <taxon>Pseudoditrichales</taxon>
        <taxon>Ditrichaceae</taxon>
        <taxon>Ceratodon</taxon>
    </lineage>
</organism>
<keyword evidence="3" id="KW-1185">Reference proteome</keyword>
<evidence type="ECO:0000313" key="2">
    <source>
        <dbReference type="EMBL" id="KAG0587889.1"/>
    </source>
</evidence>
<dbReference type="EMBL" id="CM026422">
    <property type="protein sequence ID" value="KAG0587889.1"/>
    <property type="molecule type" value="Genomic_DNA"/>
</dbReference>